<dbReference type="PANTHER" id="PTHR10285">
    <property type="entry name" value="URIDINE KINASE"/>
    <property type="match status" value="1"/>
</dbReference>
<evidence type="ECO:0000259" key="1">
    <source>
        <dbReference type="Pfam" id="PF00485"/>
    </source>
</evidence>
<proteinExistence type="predicted"/>
<keyword evidence="3" id="KW-1185">Reference proteome</keyword>
<dbReference type="NCBIfam" id="NF006743">
    <property type="entry name" value="PRK09270.1-2"/>
    <property type="match status" value="1"/>
</dbReference>
<dbReference type="InterPro" id="IPR027417">
    <property type="entry name" value="P-loop_NTPase"/>
</dbReference>
<keyword evidence="2" id="KW-0808">Transferase</keyword>
<dbReference type="SUPFAM" id="SSF52540">
    <property type="entry name" value="P-loop containing nucleoside triphosphate hydrolases"/>
    <property type="match status" value="1"/>
</dbReference>
<sequence>MSVLDDLVGRAHALVRPGRRAVLGLCGPPGAGKSTLAARLVGALGEAAVVVPLDGFHLHDEELARLGRSDRKGAPDTFDVGGYVALLRRLREEDTVHAPVFDRDRELALAGAIAVLPQHRLVVTEGNYLLLDQPGWRDVRGLLDECWYVDLSDAVRVPRLIARHVQHGRTPADAEEWVRRSDESNARLVVPTRERADLVVTAD</sequence>
<feature type="domain" description="Phosphoribulokinase/uridine kinase" evidence="1">
    <location>
        <begin position="22"/>
        <end position="200"/>
    </location>
</feature>
<organism evidence="2 3">
    <name type="scientific">Nocardioides panacisoli</name>
    <dbReference type="NCBI Taxonomy" id="627624"/>
    <lineage>
        <taxon>Bacteria</taxon>
        <taxon>Bacillati</taxon>
        <taxon>Actinomycetota</taxon>
        <taxon>Actinomycetes</taxon>
        <taxon>Propionibacteriales</taxon>
        <taxon>Nocardioidaceae</taxon>
        <taxon>Nocardioides</taxon>
    </lineage>
</organism>
<gene>
    <name evidence="2" type="ORF">GCM10022242_32530</name>
</gene>
<dbReference type="GO" id="GO:0016301">
    <property type="term" value="F:kinase activity"/>
    <property type="evidence" value="ECO:0007669"/>
    <property type="project" value="UniProtKB-KW"/>
</dbReference>
<reference evidence="3" key="1">
    <citation type="journal article" date="2019" name="Int. J. Syst. Evol. Microbiol.">
        <title>The Global Catalogue of Microorganisms (GCM) 10K type strain sequencing project: providing services to taxonomists for standard genome sequencing and annotation.</title>
        <authorList>
            <consortium name="The Broad Institute Genomics Platform"/>
            <consortium name="The Broad Institute Genome Sequencing Center for Infectious Disease"/>
            <person name="Wu L."/>
            <person name="Ma J."/>
        </authorList>
    </citation>
    <scope>NUCLEOTIDE SEQUENCE [LARGE SCALE GENOMIC DNA]</scope>
    <source>
        <strain evidence="3">JCM 16953</strain>
    </source>
</reference>
<dbReference type="Gene3D" id="3.40.50.300">
    <property type="entry name" value="P-loop containing nucleotide triphosphate hydrolases"/>
    <property type="match status" value="3"/>
</dbReference>
<keyword evidence="2" id="KW-0418">Kinase</keyword>
<accession>A0ABP7IWG1</accession>
<name>A0ABP7IWG1_9ACTN</name>
<protein>
    <submittedName>
        <fullName evidence="2">Nucleoside/nucleotide kinase family protein</fullName>
    </submittedName>
</protein>
<dbReference type="InterPro" id="IPR006083">
    <property type="entry name" value="PRK/URK"/>
</dbReference>
<dbReference type="RefSeq" id="WP_344777360.1">
    <property type="nucleotide sequence ID" value="NZ_BAABAH010000013.1"/>
</dbReference>
<evidence type="ECO:0000313" key="2">
    <source>
        <dbReference type="EMBL" id="GAA3828632.1"/>
    </source>
</evidence>
<dbReference type="Proteomes" id="UP001501821">
    <property type="component" value="Unassembled WGS sequence"/>
</dbReference>
<evidence type="ECO:0000313" key="3">
    <source>
        <dbReference type="Proteomes" id="UP001501821"/>
    </source>
</evidence>
<dbReference type="Pfam" id="PF00485">
    <property type="entry name" value="PRK"/>
    <property type="match status" value="1"/>
</dbReference>
<dbReference type="EMBL" id="BAABAH010000013">
    <property type="protein sequence ID" value="GAA3828632.1"/>
    <property type="molecule type" value="Genomic_DNA"/>
</dbReference>
<comment type="caution">
    <text evidence="2">The sequence shown here is derived from an EMBL/GenBank/DDBJ whole genome shotgun (WGS) entry which is preliminary data.</text>
</comment>